<feature type="region of interest" description="Disordered" evidence="1">
    <location>
        <begin position="1"/>
        <end position="138"/>
    </location>
</feature>
<proteinExistence type="predicted"/>
<feature type="compositionally biased region" description="Polar residues" evidence="1">
    <location>
        <begin position="105"/>
        <end position="120"/>
    </location>
</feature>
<reference evidence="2 3" key="1">
    <citation type="journal article" date="2020" name="Cell">
        <title>Large-Scale Comparative Analyses of Tick Genomes Elucidate Their Genetic Diversity and Vector Capacities.</title>
        <authorList>
            <consortium name="Tick Genome and Microbiome Consortium (TIGMIC)"/>
            <person name="Jia N."/>
            <person name="Wang J."/>
            <person name="Shi W."/>
            <person name="Du L."/>
            <person name="Sun Y."/>
            <person name="Zhan W."/>
            <person name="Jiang J.F."/>
            <person name="Wang Q."/>
            <person name="Zhang B."/>
            <person name="Ji P."/>
            <person name="Bell-Sakyi L."/>
            <person name="Cui X.M."/>
            <person name="Yuan T.T."/>
            <person name="Jiang B.G."/>
            <person name="Yang W.F."/>
            <person name="Lam T.T."/>
            <person name="Chang Q.C."/>
            <person name="Ding S.J."/>
            <person name="Wang X.J."/>
            <person name="Zhu J.G."/>
            <person name="Ruan X.D."/>
            <person name="Zhao L."/>
            <person name="Wei J.T."/>
            <person name="Ye R.Z."/>
            <person name="Que T.C."/>
            <person name="Du C.H."/>
            <person name="Zhou Y.H."/>
            <person name="Cheng J.X."/>
            <person name="Dai P.F."/>
            <person name="Guo W.B."/>
            <person name="Han X.H."/>
            <person name="Huang E.J."/>
            <person name="Li L.F."/>
            <person name="Wei W."/>
            <person name="Gao Y.C."/>
            <person name="Liu J.Z."/>
            <person name="Shao H.Z."/>
            <person name="Wang X."/>
            <person name="Wang C.C."/>
            <person name="Yang T.C."/>
            <person name="Huo Q.B."/>
            <person name="Li W."/>
            <person name="Chen H.Y."/>
            <person name="Chen S.E."/>
            <person name="Zhou L.G."/>
            <person name="Ni X.B."/>
            <person name="Tian J.H."/>
            <person name="Sheng Y."/>
            <person name="Liu T."/>
            <person name="Pan Y.S."/>
            <person name="Xia L.Y."/>
            <person name="Li J."/>
            <person name="Zhao F."/>
            <person name="Cao W.C."/>
        </authorList>
    </citation>
    <scope>NUCLEOTIDE SEQUENCE [LARGE SCALE GENOMIC DNA]</scope>
    <source>
        <strain evidence="2">HaeL-2018</strain>
    </source>
</reference>
<feature type="region of interest" description="Disordered" evidence="1">
    <location>
        <begin position="339"/>
        <end position="386"/>
    </location>
</feature>
<evidence type="ECO:0000313" key="3">
    <source>
        <dbReference type="Proteomes" id="UP000821853"/>
    </source>
</evidence>
<protein>
    <submittedName>
        <fullName evidence="2">Uncharacterized protein</fullName>
    </submittedName>
</protein>
<dbReference type="Proteomes" id="UP000821853">
    <property type="component" value="Chromosome 4"/>
</dbReference>
<keyword evidence="3" id="KW-1185">Reference proteome</keyword>
<dbReference type="EMBL" id="JABSTR010000006">
    <property type="protein sequence ID" value="KAH9374005.1"/>
    <property type="molecule type" value="Genomic_DNA"/>
</dbReference>
<accession>A0A9J6GEZ0</accession>
<evidence type="ECO:0000256" key="1">
    <source>
        <dbReference type="SAM" id="MobiDB-lite"/>
    </source>
</evidence>
<evidence type="ECO:0000313" key="2">
    <source>
        <dbReference type="EMBL" id="KAH9374005.1"/>
    </source>
</evidence>
<feature type="compositionally biased region" description="Low complexity" evidence="1">
    <location>
        <begin position="272"/>
        <end position="287"/>
    </location>
</feature>
<comment type="caution">
    <text evidence="2">The sequence shown here is derived from an EMBL/GenBank/DDBJ whole genome shotgun (WGS) entry which is preliminary data.</text>
</comment>
<gene>
    <name evidence="2" type="ORF">HPB48_016243</name>
</gene>
<feature type="compositionally biased region" description="Low complexity" evidence="1">
    <location>
        <begin position="339"/>
        <end position="348"/>
    </location>
</feature>
<dbReference type="VEuPathDB" id="VectorBase:HLOH_044723"/>
<name>A0A9J6GEZ0_HAELO</name>
<feature type="compositionally biased region" description="Polar residues" evidence="1">
    <location>
        <begin position="87"/>
        <end position="96"/>
    </location>
</feature>
<feature type="region of interest" description="Disordered" evidence="1">
    <location>
        <begin position="260"/>
        <end position="300"/>
    </location>
</feature>
<organism evidence="2 3">
    <name type="scientific">Haemaphysalis longicornis</name>
    <name type="common">Bush tick</name>
    <dbReference type="NCBI Taxonomy" id="44386"/>
    <lineage>
        <taxon>Eukaryota</taxon>
        <taxon>Metazoa</taxon>
        <taxon>Ecdysozoa</taxon>
        <taxon>Arthropoda</taxon>
        <taxon>Chelicerata</taxon>
        <taxon>Arachnida</taxon>
        <taxon>Acari</taxon>
        <taxon>Parasitiformes</taxon>
        <taxon>Ixodida</taxon>
        <taxon>Ixodoidea</taxon>
        <taxon>Ixodidae</taxon>
        <taxon>Haemaphysalinae</taxon>
        <taxon>Haemaphysalis</taxon>
    </lineage>
</organism>
<feature type="compositionally biased region" description="Basic and acidic residues" evidence="1">
    <location>
        <begin position="21"/>
        <end position="67"/>
    </location>
</feature>
<dbReference type="AlphaFoldDB" id="A0A9J6GEZ0"/>
<sequence>MRRKEGSASSTANQRGGPLVRAERRKTGARESLDGEEARPESSGRWNSRSDEHEANKKGHSSVERRAAKFSASACSWFSPVGAPDTRSPSPDSTTHVRVRDDETSTTVTGRDSAVVSSPLTDRRPSAGQGGARACRPMESPGAVVLPALTDAAAPRPGVDDASLCDDAVFEEDQIVPDCSLPALPTLKSDCMLQDVAPPPTAEPRWKAQGRLLYRCFCLPSEAAAAAAFFAPRQDLSPSPRFYYPSLYSASFTAGMKRTDAEEQPRSLQANTTLTTSGRARTTLLGRHPGTETPPGRADIGKKKMFRAGRKVKKYCGGLAVRVKKGIAECRQLCRPCKASPRQMAASARRARAPDPSPARRGRHSSRGHSPVLTSEVRSQAAARKGFVPRRDLERTAVPPSSVQRLCWPTASHTAGLWAAPSLLAARRIQTSQCKPNEEFGRGFTAPSPLVGAGGKPRFWRKPANVDAHNEAIGHKKRQMGTRAHAWRCFSEGAFRMAQVTAASPRVEEQPFEVLYTVHSSAPISNYQRRPRRE</sequence>